<comment type="similarity">
    <text evidence="2 7">Belongs to the precorrin methyltransferase family.</text>
</comment>
<sequence>MQGTFYGVGVGPGEPELITLKAVKILREADVVIAPRTEKKKGSTALFIARSFIRQDAHILELVFPMVFDPDVLAAAWEHNKNIIISFLNEGKNVAFLTLGDPMLYSTYFYIFKLLNGKGLKIETIPGVPSFCAAASRLGIPLAEDNDVLSIVPATLADEKIEKVLSCSDSIVMMRVYKNYDQIVGHLNRHGLSEKAVMISRCGFADEEITCNLNGSKDKKPNYLSTILARKHSAMDCNYD</sequence>
<dbReference type="GO" id="GO:0032259">
    <property type="term" value="P:methylation"/>
    <property type="evidence" value="ECO:0007669"/>
    <property type="project" value="UniProtKB-KW"/>
</dbReference>
<dbReference type="InterPro" id="IPR012382">
    <property type="entry name" value="CobI/CbiL"/>
</dbReference>
<dbReference type="InterPro" id="IPR014777">
    <property type="entry name" value="4pyrrole_Mease_sub1"/>
</dbReference>
<dbReference type="CDD" id="cd11645">
    <property type="entry name" value="Precorrin_2_C20_MT"/>
    <property type="match status" value="1"/>
</dbReference>
<evidence type="ECO:0000259" key="8">
    <source>
        <dbReference type="Pfam" id="PF00590"/>
    </source>
</evidence>
<dbReference type="AlphaFoldDB" id="C8W619"/>
<dbReference type="PIRSF" id="PIRSF036427">
    <property type="entry name" value="Precrrn-2_mtase"/>
    <property type="match status" value="1"/>
</dbReference>
<evidence type="ECO:0000256" key="6">
    <source>
        <dbReference type="ARBA" id="ARBA00022691"/>
    </source>
</evidence>
<dbReference type="GO" id="GO:0043781">
    <property type="term" value="F:cobalt-factor II C20-methyltransferase activity"/>
    <property type="evidence" value="ECO:0007669"/>
    <property type="project" value="UniProtKB-EC"/>
</dbReference>
<keyword evidence="6" id="KW-0949">S-adenosyl-L-methionine</keyword>
<dbReference type="KEGG" id="dae:Dtox_0554"/>
<dbReference type="InterPro" id="IPR014776">
    <property type="entry name" value="4pyrrole_Mease_sub2"/>
</dbReference>
<dbReference type="OrthoDB" id="9804789at2"/>
<gene>
    <name evidence="9" type="ordered locus">Dtox_0554</name>
</gene>
<reference evidence="9 10" key="1">
    <citation type="journal article" date="2009" name="Stand. Genomic Sci.">
        <title>Complete genome sequence of Desulfotomaculum acetoxidans type strain (5575).</title>
        <authorList>
            <person name="Spring S."/>
            <person name="Lapidus A."/>
            <person name="Schroder M."/>
            <person name="Gleim D."/>
            <person name="Sims D."/>
            <person name="Meincke L."/>
            <person name="Glavina Del Rio T."/>
            <person name="Tice H."/>
            <person name="Copeland A."/>
            <person name="Cheng J.F."/>
            <person name="Lucas S."/>
            <person name="Chen F."/>
            <person name="Nolan M."/>
            <person name="Bruce D."/>
            <person name="Goodwin L."/>
            <person name="Pitluck S."/>
            <person name="Ivanova N."/>
            <person name="Mavromatis K."/>
            <person name="Mikhailova N."/>
            <person name="Pati A."/>
            <person name="Chen A."/>
            <person name="Palaniappan K."/>
            <person name="Land M."/>
            <person name="Hauser L."/>
            <person name="Chang Y.J."/>
            <person name="Jeffries C.D."/>
            <person name="Chain P."/>
            <person name="Saunders E."/>
            <person name="Brettin T."/>
            <person name="Detter J.C."/>
            <person name="Goker M."/>
            <person name="Bristow J."/>
            <person name="Eisen J.A."/>
            <person name="Markowitz V."/>
            <person name="Hugenholtz P."/>
            <person name="Kyrpides N.C."/>
            <person name="Klenk H.P."/>
            <person name="Han C."/>
        </authorList>
    </citation>
    <scope>NUCLEOTIDE SEQUENCE [LARGE SCALE GENOMIC DNA]</scope>
    <source>
        <strain evidence="10">ATCC 49208 / DSM 771 / VKM B-1644</strain>
    </source>
</reference>
<feature type="domain" description="Tetrapyrrole methylase" evidence="8">
    <location>
        <begin position="4"/>
        <end position="210"/>
    </location>
</feature>
<proteinExistence type="inferred from homology"/>
<dbReference type="GO" id="GO:0030788">
    <property type="term" value="F:precorrin-2 C20-methyltransferase activity"/>
    <property type="evidence" value="ECO:0007669"/>
    <property type="project" value="InterPro"/>
</dbReference>
<dbReference type="SUPFAM" id="SSF53790">
    <property type="entry name" value="Tetrapyrrole methylase"/>
    <property type="match status" value="1"/>
</dbReference>
<dbReference type="Pfam" id="PF00590">
    <property type="entry name" value="TP_methylase"/>
    <property type="match status" value="1"/>
</dbReference>
<keyword evidence="10" id="KW-1185">Reference proteome</keyword>
<protein>
    <submittedName>
        <fullName evidence="9">Precorrin-2 C20-methyltransferase</fullName>
        <ecNumber evidence="9">2.1.1.151</ecNumber>
    </submittedName>
</protein>
<dbReference type="EMBL" id="CP001720">
    <property type="protein sequence ID" value="ACV61474.1"/>
    <property type="molecule type" value="Genomic_DNA"/>
</dbReference>
<dbReference type="Proteomes" id="UP000002217">
    <property type="component" value="Chromosome"/>
</dbReference>
<dbReference type="RefSeq" id="WP_015756193.1">
    <property type="nucleotide sequence ID" value="NC_013216.1"/>
</dbReference>
<name>C8W619_DESAS</name>
<dbReference type="InterPro" id="IPR006364">
    <property type="entry name" value="CobI/CbiL/CobIJ_dom"/>
</dbReference>
<dbReference type="InterPro" id="IPR000878">
    <property type="entry name" value="4pyrrol_Mease"/>
</dbReference>
<dbReference type="eggNOG" id="COG2243">
    <property type="taxonomic scope" value="Bacteria"/>
</dbReference>
<evidence type="ECO:0000313" key="9">
    <source>
        <dbReference type="EMBL" id="ACV61474.1"/>
    </source>
</evidence>
<keyword evidence="5 9" id="KW-0808">Transferase</keyword>
<dbReference type="NCBIfam" id="TIGR01467">
    <property type="entry name" value="cobI_cbiL"/>
    <property type="match status" value="1"/>
</dbReference>
<accession>C8W619</accession>
<keyword evidence="3" id="KW-0169">Cobalamin biosynthesis</keyword>
<dbReference type="Gene3D" id="3.30.950.10">
    <property type="entry name" value="Methyltransferase, Cobalt-precorrin-4 Transmethylase, Domain 2"/>
    <property type="match status" value="1"/>
</dbReference>
<dbReference type="UniPathway" id="UPA00148"/>
<evidence type="ECO:0000256" key="1">
    <source>
        <dbReference type="ARBA" id="ARBA00004953"/>
    </source>
</evidence>
<evidence type="ECO:0000256" key="2">
    <source>
        <dbReference type="ARBA" id="ARBA00005879"/>
    </source>
</evidence>
<dbReference type="STRING" id="485916.Dtox_0554"/>
<evidence type="ECO:0000256" key="3">
    <source>
        <dbReference type="ARBA" id="ARBA00022573"/>
    </source>
</evidence>
<keyword evidence="4 9" id="KW-0489">Methyltransferase</keyword>
<dbReference type="Gene3D" id="3.40.1010.10">
    <property type="entry name" value="Cobalt-precorrin-4 Transmethylase, Domain 1"/>
    <property type="match status" value="1"/>
</dbReference>
<evidence type="ECO:0000256" key="5">
    <source>
        <dbReference type="ARBA" id="ARBA00022679"/>
    </source>
</evidence>
<evidence type="ECO:0000256" key="4">
    <source>
        <dbReference type="ARBA" id="ARBA00022603"/>
    </source>
</evidence>
<dbReference type="InterPro" id="IPR035996">
    <property type="entry name" value="4pyrrol_Methylase_sf"/>
</dbReference>
<dbReference type="EC" id="2.1.1.151" evidence="9"/>
<dbReference type="HOGENOM" id="CLU_076014_2_1_9"/>
<evidence type="ECO:0000313" key="10">
    <source>
        <dbReference type="Proteomes" id="UP000002217"/>
    </source>
</evidence>
<dbReference type="PANTHER" id="PTHR43467">
    <property type="entry name" value="COBALT-PRECORRIN-2 C(20)-METHYLTRANSFERASE"/>
    <property type="match status" value="1"/>
</dbReference>
<organism evidence="9 10">
    <name type="scientific">Desulfofarcimen acetoxidans (strain ATCC 49208 / DSM 771 / KCTC 5769 / VKM B-1644 / 5575)</name>
    <name type="common">Desulfotomaculum acetoxidans</name>
    <dbReference type="NCBI Taxonomy" id="485916"/>
    <lineage>
        <taxon>Bacteria</taxon>
        <taxon>Bacillati</taxon>
        <taxon>Bacillota</taxon>
        <taxon>Clostridia</taxon>
        <taxon>Eubacteriales</taxon>
        <taxon>Peptococcaceae</taxon>
        <taxon>Desulfofarcimen</taxon>
    </lineage>
</organism>
<dbReference type="PANTHER" id="PTHR43467:SF2">
    <property type="entry name" value="COBALT-PRECORRIN-2 C(20)-METHYLTRANSFERASE"/>
    <property type="match status" value="1"/>
</dbReference>
<dbReference type="GO" id="GO:0009236">
    <property type="term" value="P:cobalamin biosynthetic process"/>
    <property type="evidence" value="ECO:0007669"/>
    <property type="project" value="UniProtKB-UniRule"/>
</dbReference>
<evidence type="ECO:0000256" key="7">
    <source>
        <dbReference type="PIRNR" id="PIRNR036427"/>
    </source>
</evidence>
<comment type="pathway">
    <text evidence="1">Cofactor biosynthesis; adenosylcobalamin biosynthesis.</text>
</comment>